<proteinExistence type="predicted"/>
<feature type="compositionally biased region" description="Basic and acidic residues" evidence="1">
    <location>
        <begin position="152"/>
        <end position="163"/>
    </location>
</feature>
<keyword evidence="3" id="KW-1185">Reference proteome</keyword>
<feature type="compositionally biased region" description="Low complexity" evidence="1">
    <location>
        <begin position="201"/>
        <end position="210"/>
    </location>
</feature>
<dbReference type="AlphaFoldDB" id="A0A4Z2EV45"/>
<dbReference type="Proteomes" id="UP000314294">
    <property type="component" value="Unassembled WGS sequence"/>
</dbReference>
<feature type="compositionally biased region" description="Low complexity" evidence="1">
    <location>
        <begin position="164"/>
        <end position="189"/>
    </location>
</feature>
<feature type="compositionally biased region" description="Low complexity" evidence="1">
    <location>
        <begin position="82"/>
        <end position="111"/>
    </location>
</feature>
<evidence type="ECO:0000313" key="3">
    <source>
        <dbReference type="Proteomes" id="UP000314294"/>
    </source>
</evidence>
<feature type="compositionally biased region" description="Low complexity" evidence="1">
    <location>
        <begin position="124"/>
        <end position="151"/>
    </location>
</feature>
<dbReference type="EMBL" id="SRLO01002828">
    <property type="protein sequence ID" value="TNN32234.1"/>
    <property type="molecule type" value="Genomic_DNA"/>
</dbReference>
<feature type="compositionally biased region" description="Basic and acidic residues" evidence="1">
    <location>
        <begin position="190"/>
        <end position="200"/>
    </location>
</feature>
<gene>
    <name evidence="2" type="ORF">EYF80_057609</name>
</gene>
<name>A0A4Z2EV45_9TELE</name>
<evidence type="ECO:0000256" key="1">
    <source>
        <dbReference type="SAM" id="MobiDB-lite"/>
    </source>
</evidence>
<reference evidence="2 3" key="1">
    <citation type="submission" date="2019-03" db="EMBL/GenBank/DDBJ databases">
        <title>First draft genome of Liparis tanakae, snailfish: a comprehensive survey of snailfish specific genes.</title>
        <authorList>
            <person name="Kim W."/>
            <person name="Song I."/>
            <person name="Jeong J.-H."/>
            <person name="Kim D."/>
            <person name="Kim S."/>
            <person name="Ryu S."/>
            <person name="Song J.Y."/>
            <person name="Lee S.K."/>
        </authorList>
    </citation>
    <scope>NUCLEOTIDE SEQUENCE [LARGE SCALE GENOMIC DNA]</scope>
    <source>
        <tissue evidence="2">Muscle</tissue>
    </source>
</reference>
<feature type="compositionally biased region" description="Basic and acidic residues" evidence="1">
    <location>
        <begin position="112"/>
        <end position="122"/>
    </location>
</feature>
<evidence type="ECO:0000313" key="2">
    <source>
        <dbReference type="EMBL" id="TNN32234.1"/>
    </source>
</evidence>
<organism evidence="2 3">
    <name type="scientific">Liparis tanakae</name>
    <name type="common">Tanaka's snailfish</name>
    <dbReference type="NCBI Taxonomy" id="230148"/>
    <lineage>
        <taxon>Eukaryota</taxon>
        <taxon>Metazoa</taxon>
        <taxon>Chordata</taxon>
        <taxon>Craniata</taxon>
        <taxon>Vertebrata</taxon>
        <taxon>Euteleostomi</taxon>
        <taxon>Actinopterygii</taxon>
        <taxon>Neopterygii</taxon>
        <taxon>Teleostei</taxon>
        <taxon>Neoteleostei</taxon>
        <taxon>Acanthomorphata</taxon>
        <taxon>Eupercaria</taxon>
        <taxon>Perciformes</taxon>
        <taxon>Cottioidei</taxon>
        <taxon>Cottales</taxon>
        <taxon>Liparidae</taxon>
        <taxon>Liparis</taxon>
    </lineage>
</organism>
<sequence>MSPGCQTRTITDESKVDSRLADRGVGLEDGLRPVVPSHGDRLPGDVLHHQLDSVRSFVTGKGGAERQRTGLQGDRQQHHGDNNNMRTNNNNTMGTTTTCGQTTTTPWGQQQHADKQQQHHGDSNNMRTNNNNTMGTTTCGQTTTTPWGQQQHGDKQQQHHGDNNMRTNNNTMGTTTCGQTTTTPWGQQQHADKQQQHHGDNNNMRTNNNTLSHRRRYTWYLFPASVCTHGGEAEDGGRTLVCGEELTRPVSDLFLSSTEVNAAM</sequence>
<protein>
    <submittedName>
        <fullName evidence="2">Uncharacterized protein</fullName>
    </submittedName>
</protein>
<accession>A0A4Z2EV45</accession>
<feature type="region of interest" description="Disordered" evidence="1">
    <location>
        <begin position="58"/>
        <end position="210"/>
    </location>
</feature>
<comment type="caution">
    <text evidence="2">The sequence shown here is derived from an EMBL/GenBank/DDBJ whole genome shotgun (WGS) entry which is preliminary data.</text>
</comment>